<dbReference type="Proteomes" id="UP000236509">
    <property type="component" value="Unassembled WGS sequence"/>
</dbReference>
<organism evidence="1">
    <name type="scientific">Staphylococcus argenteus</name>
    <dbReference type="NCBI Taxonomy" id="985002"/>
    <lineage>
        <taxon>Bacteria</taxon>
        <taxon>Bacillati</taxon>
        <taxon>Bacillota</taxon>
        <taxon>Bacilli</taxon>
        <taxon>Bacillales</taxon>
        <taxon>Staphylococcaceae</taxon>
        <taxon>Staphylococcus</taxon>
    </lineage>
</organism>
<evidence type="ECO:0000313" key="1">
    <source>
        <dbReference type="EMBL" id="ASZ84970.1"/>
    </source>
</evidence>
<reference evidence="2 3" key="1">
    <citation type="submission" date="2015-04" db="EMBL/GenBank/DDBJ databases">
        <authorList>
            <person name="Cao L."/>
            <person name="Gao C.H."/>
        </authorList>
    </citation>
    <scope>NUCLEOTIDE SEQUENCE [LARGE SCALE GENOMIC DNA]</scope>
    <source>
        <strain evidence="2 3">SH3</strain>
    </source>
</reference>
<reference evidence="1" key="2">
    <citation type="journal article" date="2017" name="Toxins">
        <title>Prevalence and Genetic Characteristics of Staphylococcus aureus and Staphylococcus argenteus Isolates Harboring Panton-Valentine Leukocidin, Enterotoxins, and TSST-1 Genes from Food Handlers in Myanmar.</title>
        <authorList>
            <person name="Aung M.S."/>
            <person name="San T."/>
            <person name="Aye M.M."/>
            <person name="Mya S."/>
            <person name="Maw W.W."/>
            <person name="Zan K.N."/>
            <person name="Htut W.H.W."/>
            <person name="Kawaguchiya M."/>
            <person name="Urushibara N."/>
            <person name="Kobayashi N."/>
        </authorList>
    </citation>
    <scope>NUCLEOTIDE SEQUENCE</scope>
    <source>
        <strain evidence="1">TD162</strain>
    </source>
</reference>
<accession>A0A249Y6H1</accession>
<sequence>MKAILGFTRMSVRGINKVKRELGFVLMALNIRKIAARRAVYYQIHLKKS</sequence>
<evidence type="ECO:0000313" key="2">
    <source>
        <dbReference type="EMBL" id="CRI18951.1"/>
    </source>
</evidence>
<proteinExistence type="predicted"/>
<name>A0A249Y6H1_9STAP</name>
<gene>
    <name evidence="2" type="ORF">BN1326_150266</name>
</gene>
<keyword evidence="3" id="KW-1185">Reference proteome</keyword>
<dbReference type="EMBL" id="MF167423">
    <property type="protein sequence ID" value="ASZ84970.1"/>
    <property type="molecule type" value="Genomic_DNA"/>
</dbReference>
<evidence type="ECO:0000313" key="3">
    <source>
        <dbReference type="Proteomes" id="UP000236509"/>
    </source>
</evidence>
<dbReference type="EMBL" id="CVOU01000007">
    <property type="protein sequence ID" value="CRI18951.1"/>
    <property type="molecule type" value="Genomic_DNA"/>
</dbReference>
<dbReference type="AlphaFoldDB" id="A0A249Y6H1"/>
<protein>
    <submittedName>
        <fullName evidence="1">Transposase</fullName>
    </submittedName>
</protein>